<proteinExistence type="predicted"/>
<reference evidence="6" key="1">
    <citation type="submission" date="2025-08" db="UniProtKB">
        <authorList>
            <consortium name="RefSeq"/>
        </authorList>
    </citation>
    <scope>IDENTIFICATION</scope>
    <source>
        <tissue evidence="6">Gonads</tissue>
    </source>
</reference>
<dbReference type="PROSITE" id="PS50297">
    <property type="entry name" value="ANK_REP_REGION"/>
    <property type="match status" value="4"/>
</dbReference>
<dbReference type="SMART" id="SM00248">
    <property type="entry name" value="ANK"/>
    <property type="match status" value="5"/>
</dbReference>
<dbReference type="GO" id="GO:0000976">
    <property type="term" value="F:transcription cis-regulatory region binding"/>
    <property type="evidence" value="ECO:0007669"/>
    <property type="project" value="TreeGrafter"/>
</dbReference>
<dbReference type="PROSITE" id="PS50088">
    <property type="entry name" value="ANK_REPEAT"/>
    <property type="match status" value="5"/>
</dbReference>
<dbReference type="STRING" id="7574.A0A1S3GZX6"/>
<organism evidence="5 6">
    <name type="scientific">Lingula anatina</name>
    <name type="common">Brachiopod</name>
    <name type="synonym">Lingula unguis</name>
    <dbReference type="NCBI Taxonomy" id="7574"/>
    <lineage>
        <taxon>Eukaryota</taxon>
        <taxon>Metazoa</taxon>
        <taxon>Spiralia</taxon>
        <taxon>Lophotrochozoa</taxon>
        <taxon>Brachiopoda</taxon>
        <taxon>Linguliformea</taxon>
        <taxon>Lingulata</taxon>
        <taxon>Lingulida</taxon>
        <taxon>Linguloidea</taxon>
        <taxon>Lingulidae</taxon>
        <taxon>Lingula</taxon>
    </lineage>
</organism>
<evidence type="ECO:0000313" key="5">
    <source>
        <dbReference type="Proteomes" id="UP000085678"/>
    </source>
</evidence>
<dbReference type="GO" id="GO:0000502">
    <property type="term" value="C:proteasome complex"/>
    <property type="evidence" value="ECO:0007669"/>
    <property type="project" value="UniProtKB-KW"/>
</dbReference>
<evidence type="ECO:0000313" key="6">
    <source>
        <dbReference type="RefSeq" id="XP_013379303.1"/>
    </source>
</evidence>
<dbReference type="OrthoDB" id="194358at2759"/>
<name>A0A1S3GZX6_LINAN</name>
<evidence type="ECO:0000256" key="4">
    <source>
        <dbReference type="SAM" id="MobiDB-lite"/>
    </source>
</evidence>
<dbReference type="InterPro" id="IPR036770">
    <property type="entry name" value="Ankyrin_rpt-contain_sf"/>
</dbReference>
<feature type="compositionally biased region" description="Low complexity" evidence="4">
    <location>
        <begin position="280"/>
        <end position="298"/>
    </location>
</feature>
<keyword evidence="6" id="KW-0647">Proteasome</keyword>
<dbReference type="PRINTS" id="PR01415">
    <property type="entry name" value="ANKYRIN"/>
</dbReference>
<dbReference type="RefSeq" id="XP_013379303.1">
    <property type="nucleotide sequence ID" value="XM_013523849.2"/>
</dbReference>
<dbReference type="InterPro" id="IPR050663">
    <property type="entry name" value="Ankyrin-SOCS_Box"/>
</dbReference>
<dbReference type="GO" id="GO:0045944">
    <property type="term" value="P:positive regulation of transcription by RNA polymerase II"/>
    <property type="evidence" value="ECO:0007669"/>
    <property type="project" value="TreeGrafter"/>
</dbReference>
<dbReference type="PANTHER" id="PTHR24193:SF121">
    <property type="entry name" value="ADA2A-CONTAINING COMPLEX COMPONENT 3, ISOFORM D"/>
    <property type="match status" value="1"/>
</dbReference>
<evidence type="ECO:0000256" key="2">
    <source>
        <dbReference type="ARBA" id="ARBA00023043"/>
    </source>
</evidence>
<feature type="repeat" description="ANK" evidence="3">
    <location>
        <begin position="113"/>
        <end position="145"/>
    </location>
</feature>
<dbReference type="GeneID" id="106150844"/>
<accession>A0A1S3GZX6</accession>
<feature type="repeat" description="ANK" evidence="3">
    <location>
        <begin position="179"/>
        <end position="211"/>
    </location>
</feature>
<dbReference type="SUPFAM" id="SSF48403">
    <property type="entry name" value="Ankyrin repeat"/>
    <property type="match status" value="1"/>
</dbReference>
<keyword evidence="5" id="KW-1185">Reference proteome</keyword>
<dbReference type="Pfam" id="PF13637">
    <property type="entry name" value="Ank_4"/>
    <property type="match status" value="1"/>
</dbReference>
<feature type="region of interest" description="Disordered" evidence="4">
    <location>
        <begin position="271"/>
        <end position="307"/>
    </location>
</feature>
<gene>
    <name evidence="6" type="primary">LOC106150844</name>
</gene>
<protein>
    <submittedName>
        <fullName evidence="6">26S proteasome non-ATPase regulatory subunit 10</fullName>
    </submittedName>
</protein>
<feature type="repeat" description="ANK" evidence="3">
    <location>
        <begin position="212"/>
        <end position="244"/>
    </location>
</feature>
<dbReference type="PANTHER" id="PTHR24193">
    <property type="entry name" value="ANKYRIN REPEAT PROTEIN"/>
    <property type="match status" value="1"/>
</dbReference>
<feature type="repeat" description="ANK" evidence="3">
    <location>
        <begin position="79"/>
        <end position="111"/>
    </location>
</feature>
<evidence type="ECO:0000256" key="1">
    <source>
        <dbReference type="ARBA" id="ARBA00022737"/>
    </source>
</evidence>
<dbReference type="AlphaFoldDB" id="A0A1S3GZX6"/>
<dbReference type="OMA" id="YKSEING"/>
<keyword evidence="1" id="KW-0677">Repeat</keyword>
<feature type="repeat" description="ANK" evidence="3">
    <location>
        <begin position="146"/>
        <end position="178"/>
    </location>
</feature>
<dbReference type="Pfam" id="PF12796">
    <property type="entry name" value="Ank_2"/>
    <property type="match status" value="1"/>
</dbReference>
<dbReference type="InterPro" id="IPR002110">
    <property type="entry name" value="Ankyrin_rpt"/>
</dbReference>
<dbReference type="GO" id="GO:0005634">
    <property type="term" value="C:nucleus"/>
    <property type="evidence" value="ECO:0007669"/>
    <property type="project" value="TreeGrafter"/>
</dbReference>
<keyword evidence="2 3" id="KW-0040">ANK repeat</keyword>
<dbReference type="Proteomes" id="UP000085678">
    <property type="component" value="Unplaced"/>
</dbReference>
<evidence type="ECO:0000256" key="3">
    <source>
        <dbReference type="PROSITE-ProRule" id="PRU00023"/>
    </source>
</evidence>
<dbReference type="InParanoid" id="A0A1S3GZX6"/>
<sequence>MPTEFYKSEINGELASIEQPGTFDSFNEQRSFLQSQQATSQFCSKLIKAVEGDDLDEAKRLLEEARDTTGSMCTEKGKHWYSALHTAAIIGNVEAVNLLLKYNADVNSQNSWRKESPLHFAAIKGQTKVLETLLSRGASVNSVNASGSTPLHHAAREGHVAATCSLIVSGAKVNAKNAVQDTPLHEAVMNCKLDTTNILIKHGCRVNSQNSYGETSLHLALQNKHLALVKLLLLSSADPSIRNKEMKSAFELADDYEFFKELKASNATVVTKLQPPSPTPTLQLRPKTSKTSLSSTPRPTVPKETTV</sequence>
<dbReference type="KEGG" id="lak:106150844"/>
<dbReference type="Gene3D" id="1.25.40.20">
    <property type="entry name" value="Ankyrin repeat-containing domain"/>
    <property type="match status" value="2"/>
</dbReference>